<dbReference type="InterPro" id="IPR036271">
    <property type="entry name" value="Tet_transcr_reg_TetR-rel_C_sf"/>
</dbReference>
<dbReference type="PROSITE" id="PS50977">
    <property type="entry name" value="HTH_TETR_2"/>
    <property type="match status" value="1"/>
</dbReference>
<dbReference type="Gene3D" id="1.10.357.10">
    <property type="entry name" value="Tetracycline Repressor, domain 2"/>
    <property type="match status" value="1"/>
</dbReference>
<evidence type="ECO:0000256" key="2">
    <source>
        <dbReference type="ARBA" id="ARBA00023125"/>
    </source>
</evidence>
<evidence type="ECO:0000256" key="3">
    <source>
        <dbReference type="ARBA" id="ARBA00023163"/>
    </source>
</evidence>
<organism evidence="6 7">
    <name type="scientific">Pseudonocardia adelaidensis</name>
    <dbReference type="NCBI Taxonomy" id="648754"/>
    <lineage>
        <taxon>Bacteria</taxon>
        <taxon>Bacillati</taxon>
        <taxon>Actinomycetota</taxon>
        <taxon>Actinomycetes</taxon>
        <taxon>Pseudonocardiales</taxon>
        <taxon>Pseudonocardiaceae</taxon>
        <taxon>Pseudonocardia</taxon>
    </lineage>
</organism>
<dbReference type="PANTHER" id="PTHR30055">
    <property type="entry name" value="HTH-TYPE TRANSCRIPTIONAL REGULATOR RUTR"/>
    <property type="match status" value="1"/>
</dbReference>
<dbReference type="SUPFAM" id="SSF48498">
    <property type="entry name" value="Tetracyclin repressor-like, C-terminal domain"/>
    <property type="match status" value="1"/>
</dbReference>
<reference evidence="7" key="1">
    <citation type="journal article" date="2019" name="Int. J. Syst. Evol. Microbiol.">
        <title>The Global Catalogue of Microorganisms (GCM) 10K type strain sequencing project: providing services to taxonomists for standard genome sequencing and annotation.</title>
        <authorList>
            <consortium name="The Broad Institute Genomics Platform"/>
            <consortium name="The Broad Institute Genome Sequencing Center for Infectious Disease"/>
            <person name="Wu L."/>
            <person name="Ma J."/>
        </authorList>
    </citation>
    <scope>NUCLEOTIDE SEQUENCE [LARGE SCALE GENOMIC DNA]</scope>
    <source>
        <strain evidence="7">JCM 18302</strain>
    </source>
</reference>
<evidence type="ECO:0000256" key="4">
    <source>
        <dbReference type="PROSITE-ProRule" id="PRU00335"/>
    </source>
</evidence>
<keyword evidence="3" id="KW-0804">Transcription</keyword>
<sequence length="211" mass="23033">MAVGTAGRIIDAARAIVTEEGAEAVSMRRVASAAGITPMAIYRHFADRGALLRAVADDLGAQLRELWVAPDPDADPGTLVHEQLRRFLDFALGRPRLYRFLMIDGWARARRYPQDFRESEGPAFARIVDLVADLMARGEWRADDPTEVALSLTAQTQGLVQLYLSGRMDMSEDEFRALCERAMWRLIHGVAIHGVAAGHGHGPDGLAGADG</sequence>
<dbReference type="PRINTS" id="PR00455">
    <property type="entry name" value="HTHTETR"/>
</dbReference>
<proteinExistence type="predicted"/>
<dbReference type="SUPFAM" id="SSF46689">
    <property type="entry name" value="Homeodomain-like"/>
    <property type="match status" value="1"/>
</dbReference>
<gene>
    <name evidence="6" type="ORF">GCM10023320_14620</name>
</gene>
<accession>A0ABP9NEC7</accession>
<dbReference type="InterPro" id="IPR025996">
    <property type="entry name" value="MT1864/Rv1816-like_C"/>
</dbReference>
<evidence type="ECO:0000259" key="5">
    <source>
        <dbReference type="PROSITE" id="PS50977"/>
    </source>
</evidence>
<protein>
    <submittedName>
        <fullName evidence="6">TetR/AcrR family transcriptional regulator</fullName>
    </submittedName>
</protein>
<dbReference type="Pfam" id="PF13305">
    <property type="entry name" value="TetR_C_33"/>
    <property type="match status" value="1"/>
</dbReference>
<evidence type="ECO:0000313" key="6">
    <source>
        <dbReference type="EMBL" id="GAA5115575.1"/>
    </source>
</evidence>
<evidence type="ECO:0000256" key="1">
    <source>
        <dbReference type="ARBA" id="ARBA00023015"/>
    </source>
</evidence>
<feature type="DNA-binding region" description="H-T-H motif" evidence="4">
    <location>
        <begin position="26"/>
        <end position="45"/>
    </location>
</feature>
<dbReference type="EMBL" id="BAABJO010000004">
    <property type="protein sequence ID" value="GAA5115575.1"/>
    <property type="molecule type" value="Genomic_DNA"/>
</dbReference>
<dbReference type="PANTHER" id="PTHR30055:SF234">
    <property type="entry name" value="HTH-TYPE TRANSCRIPTIONAL REGULATOR BETI"/>
    <property type="match status" value="1"/>
</dbReference>
<feature type="domain" description="HTH tetR-type" evidence="5">
    <location>
        <begin position="3"/>
        <end position="63"/>
    </location>
</feature>
<keyword evidence="1" id="KW-0805">Transcription regulation</keyword>
<dbReference type="Proteomes" id="UP001500804">
    <property type="component" value="Unassembled WGS sequence"/>
</dbReference>
<dbReference type="InterPro" id="IPR009057">
    <property type="entry name" value="Homeodomain-like_sf"/>
</dbReference>
<dbReference type="Pfam" id="PF00440">
    <property type="entry name" value="TetR_N"/>
    <property type="match status" value="1"/>
</dbReference>
<evidence type="ECO:0000313" key="7">
    <source>
        <dbReference type="Proteomes" id="UP001500804"/>
    </source>
</evidence>
<keyword evidence="7" id="KW-1185">Reference proteome</keyword>
<dbReference type="InterPro" id="IPR001647">
    <property type="entry name" value="HTH_TetR"/>
</dbReference>
<name>A0ABP9NEC7_9PSEU</name>
<dbReference type="InterPro" id="IPR050109">
    <property type="entry name" value="HTH-type_TetR-like_transc_reg"/>
</dbReference>
<dbReference type="RefSeq" id="WP_345604043.1">
    <property type="nucleotide sequence ID" value="NZ_BAABJO010000004.1"/>
</dbReference>
<keyword evidence="2 4" id="KW-0238">DNA-binding</keyword>
<comment type="caution">
    <text evidence="6">The sequence shown here is derived from an EMBL/GenBank/DDBJ whole genome shotgun (WGS) entry which is preliminary data.</text>
</comment>